<proteinExistence type="predicted"/>
<evidence type="ECO:0000313" key="1">
    <source>
        <dbReference type="EMBL" id="KAF0406190.1"/>
    </source>
</evidence>
<comment type="caution">
    <text evidence="1">The sequence shown here is derived from an EMBL/GenBank/DDBJ whole genome shotgun (WGS) entry which is preliminary data.</text>
</comment>
<sequence>MSIPTRHIINNNGNIRLPLPRPVGRPQRRRGRLTSRMTRHIINNRDSGMFPLLPRIFGGPQRRHGWPTPLYGILPRTVRRRQHRRDRPTPRMAATALIPLTLSTPPTPPTPPTSPIPPTLLPMEHTEFSSFLFLGGNF</sequence>
<gene>
    <name evidence="1" type="ORF">F8M41_008865</name>
</gene>
<reference evidence="1 2" key="1">
    <citation type="journal article" date="2019" name="Environ. Microbiol.">
        <title>At the nexus of three kingdoms: the genome of the mycorrhizal fungus Gigaspora margarita provides insights into plant, endobacterial and fungal interactions.</title>
        <authorList>
            <person name="Venice F."/>
            <person name="Ghignone S."/>
            <person name="Salvioli di Fossalunga A."/>
            <person name="Amselem J."/>
            <person name="Novero M."/>
            <person name="Xianan X."/>
            <person name="Sedzielewska Toro K."/>
            <person name="Morin E."/>
            <person name="Lipzen A."/>
            <person name="Grigoriev I.V."/>
            <person name="Henrissat B."/>
            <person name="Martin F.M."/>
            <person name="Bonfante P."/>
        </authorList>
    </citation>
    <scope>NUCLEOTIDE SEQUENCE [LARGE SCALE GENOMIC DNA]</scope>
    <source>
        <strain evidence="1 2">BEG34</strain>
    </source>
</reference>
<dbReference type="Proteomes" id="UP000439903">
    <property type="component" value="Unassembled WGS sequence"/>
</dbReference>
<name>A0A8H4A3H2_GIGMA</name>
<keyword evidence="2" id="KW-1185">Reference proteome</keyword>
<dbReference type="AlphaFoldDB" id="A0A8H4A3H2"/>
<accession>A0A8H4A3H2</accession>
<protein>
    <submittedName>
        <fullName evidence="1">Uncharacterized protein</fullName>
    </submittedName>
</protein>
<evidence type="ECO:0000313" key="2">
    <source>
        <dbReference type="Proteomes" id="UP000439903"/>
    </source>
</evidence>
<organism evidence="1 2">
    <name type="scientific">Gigaspora margarita</name>
    <dbReference type="NCBI Taxonomy" id="4874"/>
    <lineage>
        <taxon>Eukaryota</taxon>
        <taxon>Fungi</taxon>
        <taxon>Fungi incertae sedis</taxon>
        <taxon>Mucoromycota</taxon>
        <taxon>Glomeromycotina</taxon>
        <taxon>Glomeromycetes</taxon>
        <taxon>Diversisporales</taxon>
        <taxon>Gigasporaceae</taxon>
        <taxon>Gigaspora</taxon>
    </lineage>
</organism>
<dbReference type="EMBL" id="WTPW01001942">
    <property type="protein sequence ID" value="KAF0406190.1"/>
    <property type="molecule type" value="Genomic_DNA"/>
</dbReference>